<keyword evidence="2" id="KW-1185">Reference proteome</keyword>
<sequence length="64" mass="7337">MTEDDELFAEIAAQAEKAEANNPQAMDLHGLASVLGRKFEHRSVEEIEQKLKEVWRAKGLFWHS</sequence>
<evidence type="ECO:0000313" key="1">
    <source>
        <dbReference type="EMBL" id="MBW9053446.1"/>
    </source>
</evidence>
<name>A0ABS7GUK9_9HYPH</name>
<dbReference type="EMBL" id="JAEUAK010000004">
    <property type="protein sequence ID" value="MBW9053446.1"/>
    <property type="molecule type" value="Genomic_DNA"/>
</dbReference>
<protein>
    <submittedName>
        <fullName evidence="1">Uncharacterized protein</fullName>
    </submittedName>
</protein>
<reference evidence="1 2" key="1">
    <citation type="journal article" date="2021" name="MBio">
        <title>Poor Competitiveness of Bradyrhizobium in Pigeon Pea Root Colonization in Indian Soils.</title>
        <authorList>
            <person name="Chalasani D."/>
            <person name="Basu A."/>
            <person name="Pullabhotla S.V.S.R.N."/>
            <person name="Jorrin B."/>
            <person name="Neal A.L."/>
            <person name="Poole P.S."/>
            <person name="Podile A.R."/>
            <person name="Tkacz A."/>
        </authorList>
    </citation>
    <scope>NUCLEOTIDE SEQUENCE [LARGE SCALE GENOMIC DNA]</scope>
    <source>
        <strain evidence="1 2">HU56</strain>
    </source>
</reference>
<organism evidence="1 2">
    <name type="scientific">Rhizobium mesosinicum</name>
    <dbReference type="NCBI Taxonomy" id="335017"/>
    <lineage>
        <taxon>Bacteria</taxon>
        <taxon>Pseudomonadati</taxon>
        <taxon>Pseudomonadota</taxon>
        <taxon>Alphaproteobacteria</taxon>
        <taxon>Hyphomicrobiales</taxon>
        <taxon>Rhizobiaceae</taxon>
        <taxon>Rhizobium/Agrobacterium group</taxon>
        <taxon>Rhizobium</taxon>
    </lineage>
</organism>
<proteinExistence type="predicted"/>
<evidence type="ECO:0000313" key="2">
    <source>
        <dbReference type="Proteomes" id="UP000717752"/>
    </source>
</evidence>
<comment type="caution">
    <text evidence="1">The sequence shown here is derived from an EMBL/GenBank/DDBJ whole genome shotgun (WGS) entry which is preliminary data.</text>
</comment>
<accession>A0ABS7GUK9</accession>
<dbReference type="Proteomes" id="UP000717752">
    <property type="component" value="Unassembled WGS sequence"/>
</dbReference>
<gene>
    <name evidence="1" type="ORF">JNB85_13610</name>
</gene>
<dbReference type="RefSeq" id="WP_220334808.1">
    <property type="nucleotide sequence ID" value="NZ_JAEUAK010000004.1"/>
</dbReference>